<reference evidence="7" key="1">
    <citation type="submission" date="2021-02" db="EMBL/GenBank/DDBJ databases">
        <authorList>
            <person name="Nowell W R."/>
        </authorList>
    </citation>
    <scope>NUCLEOTIDE SEQUENCE</scope>
</reference>
<evidence type="ECO:0000256" key="5">
    <source>
        <dbReference type="RuleBase" id="RU361177"/>
    </source>
</evidence>
<dbReference type="GO" id="GO:0050660">
    <property type="term" value="F:flavin adenine dinucleotide binding"/>
    <property type="evidence" value="ECO:0007669"/>
    <property type="project" value="InterPro"/>
</dbReference>
<dbReference type="GO" id="GO:0050661">
    <property type="term" value="F:NADP binding"/>
    <property type="evidence" value="ECO:0007669"/>
    <property type="project" value="InterPro"/>
</dbReference>
<feature type="transmembrane region" description="Helical" evidence="6">
    <location>
        <begin position="100"/>
        <end position="123"/>
    </location>
</feature>
<accession>A0A819D3K4</accession>
<evidence type="ECO:0000256" key="3">
    <source>
        <dbReference type="ARBA" id="ARBA00022827"/>
    </source>
</evidence>
<dbReference type="SUPFAM" id="SSF51905">
    <property type="entry name" value="FAD/NAD(P)-binding domain"/>
    <property type="match status" value="2"/>
</dbReference>
<comment type="similarity">
    <text evidence="5">Belongs to the FMO family.</text>
</comment>
<dbReference type="Pfam" id="PF00743">
    <property type="entry name" value="FMO-like"/>
    <property type="match status" value="1"/>
</dbReference>
<dbReference type="Gene3D" id="3.50.50.60">
    <property type="entry name" value="FAD/NAD(P)-binding domain"/>
    <property type="match status" value="2"/>
</dbReference>
<dbReference type="EMBL" id="CAJOBB010001235">
    <property type="protein sequence ID" value="CAF3828887.1"/>
    <property type="molecule type" value="Genomic_DNA"/>
</dbReference>
<dbReference type="PANTHER" id="PTHR42877">
    <property type="entry name" value="L-ORNITHINE N(5)-MONOOXYGENASE-RELATED"/>
    <property type="match status" value="1"/>
</dbReference>
<dbReference type="InterPro" id="IPR020946">
    <property type="entry name" value="Flavin_mOase-like"/>
</dbReference>
<comment type="cofactor">
    <cofactor evidence="5">
        <name>FAD</name>
        <dbReference type="ChEBI" id="CHEBI:57692"/>
    </cofactor>
</comment>
<sequence length="690" mass="80556">MMLILQNMFLITVPLSTVLTTIAMLLPYWWSSETLQVGLWRARSISSSWLLVEPQIDTSEGRILFILQILSFTSVILADISGIIWLITLLHRNSSSLFKFLVSLLIFTILTYLCLSIMIYLVWQTTKDYAHESNRSEYVLSQQKKQERKVILCSCKTKTSKCTNKRILIGFISHFLYWLLFDSFGRYEKQAKRKLKSKSNQKDGEYYAIVIGTGFSGLGTAIKLNELGVDNYILIERNAHVGGTWYANKYPGCACDVPSNLYSFSFQPNPNWSHFFGRQPEIAKYLEHCTDKYDIRRHIHFNTTVTQLKWIEKQQLWQVTTRSDDQEYQLFARIVIAGSGPLSNASYPRDIDGIDKFKGEMCHTAEWNKAINFENKRVVVIGTGASAIQAVPEIHKMGVKQLLVFQRTPPWVIPRIDRRVSNFEKQLFTYFPFIQKFIRKCIYWSRETLVLAFAYRWPIRFINQQLVQHNLNQQIKDLELRKKVTPTWELGCKRTLISSDWYPTLGKPNVKLITNRIQEIKEYSIVTYDGDEYPVDIIIWSTGFEVHKFSIPVYGIKGCSLADQWSETMQAYRGMAIPNFPNFFILLGPNSRLGHSSVIIMLEAQLKYLIEILLHMDENNIKSVSIKQNIHDKYNQWIQSKLKQTVWYLGGCHSWYQDANGNVTTIWPDFTWMYHLLLKNFDYKNFILQK</sequence>
<keyword evidence="4 5" id="KW-0560">Oxidoreductase</keyword>
<evidence type="ECO:0000256" key="6">
    <source>
        <dbReference type="SAM" id="Phobius"/>
    </source>
</evidence>
<feature type="transmembrane region" description="Helical" evidence="6">
    <location>
        <begin position="167"/>
        <end position="185"/>
    </location>
</feature>
<comment type="caution">
    <text evidence="7">The sequence shown here is derived from an EMBL/GenBank/DDBJ whole genome shotgun (WGS) entry which is preliminary data.</text>
</comment>
<dbReference type="GO" id="GO:0004499">
    <property type="term" value="F:N,N-dimethylaniline monooxygenase activity"/>
    <property type="evidence" value="ECO:0007669"/>
    <property type="project" value="InterPro"/>
</dbReference>
<gene>
    <name evidence="7" type="ORF">KXQ929_LOCUS18726</name>
</gene>
<keyword evidence="6" id="KW-0812">Transmembrane</keyword>
<evidence type="ECO:0000313" key="8">
    <source>
        <dbReference type="Proteomes" id="UP000663868"/>
    </source>
</evidence>
<keyword evidence="2 5" id="KW-0285">Flavoprotein</keyword>
<keyword evidence="6" id="KW-0472">Membrane</keyword>
<evidence type="ECO:0000256" key="4">
    <source>
        <dbReference type="ARBA" id="ARBA00023002"/>
    </source>
</evidence>
<dbReference type="Proteomes" id="UP000663868">
    <property type="component" value="Unassembled WGS sequence"/>
</dbReference>
<proteinExistence type="inferred from homology"/>
<keyword evidence="6" id="KW-1133">Transmembrane helix</keyword>
<feature type="transmembrane region" description="Helical" evidence="6">
    <location>
        <begin position="7"/>
        <end position="30"/>
    </location>
</feature>
<dbReference type="PANTHER" id="PTHR42877:SF4">
    <property type="entry name" value="FAD_NAD(P)-BINDING DOMAIN-CONTAINING PROTEIN-RELATED"/>
    <property type="match status" value="1"/>
</dbReference>
<keyword evidence="5" id="KW-0503">Monooxygenase</keyword>
<dbReference type="InterPro" id="IPR051209">
    <property type="entry name" value="FAD-bind_Monooxygenase_sf"/>
</dbReference>
<evidence type="ECO:0000313" key="7">
    <source>
        <dbReference type="EMBL" id="CAF3828887.1"/>
    </source>
</evidence>
<evidence type="ECO:0000256" key="2">
    <source>
        <dbReference type="ARBA" id="ARBA00022630"/>
    </source>
</evidence>
<feature type="transmembrane region" description="Helical" evidence="6">
    <location>
        <begin position="206"/>
        <end position="224"/>
    </location>
</feature>
<keyword evidence="3 5" id="KW-0274">FAD</keyword>
<organism evidence="7 8">
    <name type="scientific">Adineta steineri</name>
    <dbReference type="NCBI Taxonomy" id="433720"/>
    <lineage>
        <taxon>Eukaryota</taxon>
        <taxon>Metazoa</taxon>
        <taxon>Spiralia</taxon>
        <taxon>Gnathifera</taxon>
        <taxon>Rotifera</taxon>
        <taxon>Eurotatoria</taxon>
        <taxon>Bdelloidea</taxon>
        <taxon>Adinetida</taxon>
        <taxon>Adinetidae</taxon>
        <taxon>Adineta</taxon>
    </lineage>
</organism>
<name>A0A819D3K4_9BILA</name>
<protein>
    <recommendedName>
        <fullName evidence="5">Flavin-containing monooxygenase</fullName>
        <ecNumber evidence="5">1.-.-.-</ecNumber>
    </recommendedName>
</protein>
<dbReference type="AlphaFoldDB" id="A0A819D3K4"/>
<dbReference type="EC" id="1.-.-.-" evidence="5"/>
<evidence type="ECO:0000256" key="1">
    <source>
        <dbReference type="ARBA" id="ARBA00010139"/>
    </source>
</evidence>
<dbReference type="InterPro" id="IPR036188">
    <property type="entry name" value="FAD/NAD-bd_sf"/>
</dbReference>
<feature type="transmembrane region" description="Helical" evidence="6">
    <location>
        <begin position="63"/>
        <end position="88"/>
    </location>
</feature>
<comment type="similarity">
    <text evidence="1">Belongs to the FAD-binding monooxygenase family.</text>
</comment>